<protein>
    <submittedName>
        <fullName evidence="2">Uncharacterized protein</fullName>
    </submittedName>
</protein>
<keyword evidence="1" id="KW-0472">Membrane</keyword>
<gene>
    <name evidence="2" type="ORF">GCM10011335_45940</name>
</gene>
<name>A0A916YAN5_9HYPH</name>
<evidence type="ECO:0000313" key="2">
    <source>
        <dbReference type="EMBL" id="GGD38040.1"/>
    </source>
</evidence>
<keyword evidence="3" id="KW-1185">Reference proteome</keyword>
<reference evidence="2" key="1">
    <citation type="journal article" date="2014" name="Int. J. Syst. Evol. Microbiol.">
        <title>Complete genome sequence of Corynebacterium casei LMG S-19264T (=DSM 44701T), isolated from a smear-ripened cheese.</title>
        <authorList>
            <consortium name="US DOE Joint Genome Institute (JGI-PGF)"/>
            <person name="Walter F."/>
            <person name="Albersmeier A."/>
            <person name="Kalinowski J."/>
            <person name="Ruckert C."/>
        </authorList>
    </citation>
    <scope>NUCLEOTIDE SEQUENCE</scope>
    <source>
        <strain evidence="2">CGMCC 1.15493</strain>
    </source>
</reference>
<keyword evidence="1" id="KW-1133">Transmembrane helix</keyword>
<feature type="transmembrane region" description="Helical" evidence="1">
    <location>
        <begin position="65"/>
        <end position="84"/>
    </location>
</feature>
<accession>A0A916YAN5</accession>
<organism evidence="2 3">
    <name type="scientific">Aureimonas glaciei</name>
    <dbReference type="NCBI Taxonomy" id="1776957"/>
    <lineage>
        <taxon>Bacteria</taxon>
        <taxon>Pseudomonadati</taxon>
        <taxon>Pseudomonadota</taxon>
        <taxon>Alphaproteobacteria</taxon>
        <taxon>Hyphomicrobiales</taxon>
        <taxon>Aurantimonadaceae</taxon>
        <taxon>Aureimonas</taxon>
    </lineage>
</organism>
<dbReference type="AlphaFoldDB" id="A0A916YAN5"/>
<dbReference type="EMBL" id="BMJJ01000014">
    <property type="protein sequence ID" value="GGD38040.1"/>
    <property type="molecule type" value="Genomic_DNA"/>
</dbReference>
<dbReference type="Proteomes" id="UP000613160">
    <property type="component" value="Unassembled WGS sequence"/>
</dbReference>
<evidence type="ECO:0000313" key="3">
    <source>
        <dbReference type="Proteomes" id="UP000613160"/>
    </source>
</evidence>
<reference evidence="2" key="2">
    <citation type="submission" date="2020-09" db="EMBL/GenBank/DDBJ databases">
        <authorList>
            <person name="Sun Q."/>
            <person name="Zhou Y."/>
        </authorList>
    </citation>
    <scope>NUCLEOTIDE SEQUENCE</scope>
    <source>
        <strain evidence="2">CGMCC 1.15493</strain>
    </source>
</reference>
<evidence type="ECO:0000256" key="1">
    <source>
        <dbReference type="SAM" id="Phobius"/>
    </source>
</evidence>
<keyword evidence="1" id="KW-0812">Transmembrane</keyword>
<proteinExistence type="predicted"/>
<comment type="caution">
    <text evidence="2">The sequence shown here is derived from an EMBL/GenBank/DDBJ whole genome shotgun (WGS) entry which is preliminary data.</text>
</comment>
<sequence length="97" mass="10752">MEEPRKQVVRSDKSVSIIERIPAIRSSPRRPTPIPISGALRNLIVLAIVAVLVLILWAVPVVLVVALGGFSVAMVLSFPVRLFSRVMPRSLAMRRDR</sequence>
<feature type="transmembrane region" description="Helical" evidence="1">
    <location>
        <begin position="39"/>
        <end position="59"/>
    </location>
</feature>